<comment type="pathway">
    <text evidence="3">Cofactor biosynthesis; adenosylcobalamin biosynthesis.</text>
</comment>
<keyword evidence="13" id="KW-1185">Reference proteome</keyword>
<dbReference type="InterPro" id="IPR015422">
    <property type="entry name" value="PyrdxlP-dep_Trfase_small"/>
</dbReference>
<comment type="cofactor">
    <cofactor evidence="1">
        <name>pyridoxal 5'-phosphate</name>
        <dbReference type="ChEBI" id="CHEBI:597326"/>
    </cofactor>
</comment>
<evidence type="ECO:0000256" key="6">
    <source>
        <dbReference type="ARBA" id="ARBA00022573"/>
    </source>
</evidence>
<evidence type="ECO:0000256" key="1">
    <source>
        <dbReference type="ARBA" id="ARBA00001933"/>
    </source>
</evidence>
<evidence type="ECO:0000313" key="12">
    <source>
        <dbReference type="EMBL" id="MDC7716719.1"/>
    </source>
</evidence>
<comment type="function">
    <text evidence="2">Decarboxylates L-threonine-O-3-phosphate to yield (R)-1-amino-2-propanol O-2-phosphate, the precursor for the linkage between the nucleotide loop and the corrin ring in cobalamin.</text>
</comment>
<dbReference type="InterPro" id="IPR015421">
    <property type="entry name" value="PyrdxlP-dep_Trfase_major"/>
</dbReference>
<comment type="catalytic activity">
    <reaction evidence="10">
        <text>O-phospho-L-threonine + H(+) = (R)-1-aminopropan-2-yl phosphate + CO2</text>
        <dbReference type="Rhea" id="RHEA:11492"/>
        <dbReference type="ChEBI" id="CHEBI:15378"/>
        <dbReference type="ChEBI" id="CHEBI:16526"/>
        <dbReference type="ChEBI" id="CHEBI:58563"/>
        <dbReference type="ChEBI" id="CHEBI:58675"/>
        <dbReference type="EC" id="4.1.1.81"/>
    </reaction>
</comment>
<gene>
    <name evidence="12" type="primary">cobD</name>
    <name evidence="12" type="ORF">PQU95_05755</name>
</gene>
<feature type="domain" description="Aminotransferase class I/classII large" evidence="11">
    <location>
        <begin position="56"/>
        <end position="325"/>
    </location>
</feature>
<evidence type="ECO:0000256" key="10">
    <source>
        <dbReference type="ARBA" id="ARBA00048531"/>
    </source>
</evidence>
<dbReference type="NCBIfam" id="TIGR01140">
    <property type="entry name" value="L_thr_O3P_dcar"/>
    <property type="match status" value="1"/>
</dbReference>
<evidence type="ECO:0000259" key="11">
    <source>
        <dbReference type="Pfam" id="PF00155"/>
    </source>
</evidence>
<dbReference type="InterPro" id="IPR015424">
    <property type="entry name" value="PyrdxlP-dep_Trfase"/>
</dbReference>
<dbReference type="EMBL" id="JAQQLF010000006">
    <property type="protein sequence ID" value="MDC7716719.1"/>
    <property type="molecule type" value="Genomic_DNA"/>
</dbReference>
<protein>
    <recommendedName>
        <fullName evidence="5">Putative 8-amino-7-oxononanoate synthase</fullName>
        <ecNumber evidence="4">4.1.1.81</ecNumber>
    </recommendedName>
    <alternativeName>
        <fullName evidence="9">L-threonine-O-3-phosphate decarboxylase</fullName>
    </alternativeName>
</protein>
<evidence type="ECO:0000256" key="8">
    <source>
        <dbReference type="ARBA" id="ARBA00023239"/>
    </source>
</evidence>
<evidence type="ECO:0000256" key="9">
    <source>
        <dbReference type="ARBA" id="ARBA00029996"/>
    </source>
</evidence>
<dbReference type="SUPFAM" id="SSF53383">
    <property type="entry name" value="PLP-dependent transferases"/>
    <property type="match status" value="1"/>
</dbReference>
<dbReference type="Pfam" id="PF00155">
    <property type="entry name" value="Aminotran_1_2"/>
    <property type="match status" value="1"/>
</dbReference>
<dbReference type="InterPro" id="IPR005860">
    <property type="entry name" value="CobD"/>
</dbReference>
<keyword evidence="6" id="KW-0169">Cobalamin biosynthesis</keyword>
<evidence type="ECO:0000256" key="7">
    <source>
        <dbReference type="ARBA" id="ARBA00022898"/>
    </source>
</evidence>
<organism evidence="12 13">
    <name type="scientific">Vogesella aquatica</name>
    <dbReference type="NCBI Taxonomy" id="2984206"/>
    <lineage>
        <taxon>Bacteria</taxon>
        <taxon>Pseudomonadati</taxon>
        <taxon>Pseudomonadota</taxon>
        <taxon>Betaproteobacteria</taxon>
        <taxon>Neisseriales</taxon>
        <taxon>Chromobacteriaceae</taxon>
        <taxon>Vogesella</taxon>
    </lineage>
</organism>
<keyword evidence="8 12" id="KW-0456">Lyase</keyword>
<evidence type="ECO:0000256" key="4">
    <source>
        <dbReference type="ARBA" id="ARBA00012285"/>
    </source>
</evidence>
<dbReference type="Gene3D" id="3.90.1150.10">
    <property type="entry name" value="Aspartate Aminotransferase, domain 1"/>
    <property type="match status" value="1"/>
</dbReference>
<dbReference type="CDD" id="cd00609">
    <property type="entry name" value="AAT_like"/>
    <property type="match status" value="1"/>
</dbReference>
<reference evidence="12 13" key="1">
    <citation type="submission" date="2023-01" db="EMBL/GenBank/DDBJ databases">
        <title>Novel species of the genus Vogesella isolated from rivers.</title>
        <authorList>
            <person name="Lu H."/>
        </authorList>
    </citation>
    <scope>NUCLEOTIDE SEQUENCE [LARGE SCALE GENOMIC DNA]</scope>
    <source>
        <strain evidence="12 13">DC21W</strain>
    </source>
</reference>
<dbReference type="RefSeq" id="WP_272751114.1">
    <property type="nucleotide sequence ID" value="NZ_JAQQLF010000006.1"/>
</dbReference>
<proteinExistence type="predicted"/>
<name>A0ABT5IYL8_9NEIS</name>
<dbReference type="GO" id="GO:0048472">
    <property type="term" value="F:threonine-phosphate decarboxylase activity"/>
    <property type="evidence" value="ECO:0007669"/>
    <property type="project" value="UniProtKB-EC"/>
</dbReference>
<evidence type="ECO:0000256" key="5">
    <source>
        <dbReference type="ARBA" id="ARBA00021531"/>
    </source>
</evidence>
<comment type="caution">
    <text evidence="12">The sequence shown here is derived from an EMBL/GenBank/DDBJ whole genome shotgun (WGS) entry which is preliminary data.</text>
</comment>
<dbReference type="Proteomes" id="UP001219956">
    <property type="component" value="Unassembled WGS sequence"/>
</dbReference>
<accession>A0ABT5IYL8</accession>
<dbReference type="PANTHER" id="PTHR42885:SF1">
    <property type="entry name" value="THREONINE-PHOSPHATE DECARBOXYLASE"/>
    <property type="match status" value="1"/>
</dbReference>
<dbReference type="Gene3D" id="3.40.640.10">
    <property type="entry name" value="Type I PLP-dependent aspartate aminotransferase-like (Major domain)"/>
    <property type="match status" value="1"/>
</dbReference>
<evidence type="ECO:0000256" key="3">
    <source>
        <dbReference type="ARBA" id="ARBA00004953"/>
    </source>
</evidence>
<sequence>MTGLQPVHGGNLLQAVARFGGTPEQWLDLSAALNPQPYPAPATDLALWYTLPQPDAALHASACAYYGAANMLPVAGSQAAIQALPRLRAPGSVAVAHPSYAEHGWRWARAGHQVSHHPHAGLAAQAGQVDVLILCNPDNPSGQRWPQQAVLAMAAAQAARGGWLVVDEAFADVTPALSVTAHAATQPGLVVLRSPGKFFGLAGLRLGFVAAAGDILQALDDELGPWTIPAPVARIATAALADRTWQAAAQQQLAAGHARLTALLQAHGLPADGCMLFAGGAYAHADALQQHLAQHHIWCRLFTDPQPRFRLGLPASEAHWQRLAAALAGFVPDTL</sequence>
<evidence type="ECO:0000256" key="2">
    <source>
        <dbReference type="ARBA" id="ARBA00003444"/>
    </source>
</evidence>
<dbReference type="InterPro" id="IPR004839">
    <property type="entry name" value="Aminotransferase_I/II_large"/>
</dbReference>
<dbReference type="EC" id="4.1.1.81" evidence="4"/>
<dbReference type="PANTHER" id="PTHR42885">
    <property type="entry name" value="HISTIDINOL-PHOSPHATE AMINOTRANSFERASE-RELATED"/>
    <property type="match status" value="1"/>
</dbReference>
<evidence type="ECO:0000313" key="13">
    <source>
        <dbReference type="Proteomes" id="UP001219956"/>
    </source>
</evidence>
<keyword evidence="7" id="KW-0663">Pyridoxal phosphate</keyword>